<gene>
    <name evidence="3" type="ORF">M404DRAFT_996550</name>
</gene>
<keyword evidence="2" id="KW-0732">Signal</keyword>
<dbReference type="InParanoid" id="A0A0C3KJG3"/>
<reference evidence="3 4" key="1">
    <citation type="submission" date="2014-04" db="EMBL/GenBank/DDBJ databases">
        <authorList>
            <consortium name="DOE Joint Genome Institute"/>
            <person name="Kuo A."/>
            <person name="Kohler A."/>
            <person name="Costa M.D."/>
            <person name="Nagy L.G."/>
            <person name="Floudas D."/>
            <person name="Copeland A."/>
            <person name="Barry K.W."/>
            <person name="Cichocki N."/>
            <person name="Veneault-Fourrey C."/>
            <person name="LaButti K."/>
            <person name="Lindquist E.A."/>
            <person name="Lipzen A."/>
            <person name="Lundell T."/>
            <person name="Morin E."/>
            <person name="Murat C."/>
            <person name="Sun H."/>
            <person name="Tunlid A."/>
            <person name="Henrissat B."/>
            <person name="Grigoriev I.V."/>
            <person name="Hibbett D.S."/>
            <person name="Martin F."/>
            <person name="Nordberg H.P."/>
            <person name="Cantor M.N."/>
            <person name="Hua S.X."/>
        </authorList>
    </citation>
    <scope>NUCLEOTIDE SEQUENCE [LARGE SCALE GENOMIC DNA]</scope>
    <source>
        <strain evidence="3 4">Marx 270</strain>
    </source>
</reference>
<feature type="transmembrane region" description="Helical" evidence="1">
    <location>
        <begin position="89"/>
        <end position="109"/>
    </location>
</feature>
<dbReference type="EMBL" id="KN831954">
    <property type="protein sequence ID" value="KIO09712.1"/>
    <property type="molecule type" value="Genomic_DNA"/>
</dbReference>
<keyword evidence="1" id="KW-0472">Membrane</keyword>
<accession>A0A0C3KJG3</accession>
<dbReference type="OrthoDB" id="2664626at2759"/>
<reference evidence="4" key="2">
    <citation type="submission" date="2015-01" db="EMBL/GenBank/DDBJ databases">
        <title>Evolutionary Origins and Diversification of the Mycorrhizal Mutualists.</title>
        <authorList>
            <consortium name="DOE Joint Genome Institute"/>
            <consortium name="Mycorrhizal Genomics Consortium"/>
            <person name="Kohler A."/>
            <person name="Kuo A."/>
            <person name="Nagy L.G."/>
            <person name="Floudas D."/>
            <person name="Copeland A."/>
            <person name="Barry K.W."/>
            <person name="Cichocki N."/>
            <person name="Veneault-Fourrey C."/>
            <person name="LaButti K."/>
            <person name="Lindquist E.A."/>
            <person name="Lipzen A."/>
            <person name="Lundell T."/>
            <person name="Morin E."/>
            <person name="Murat C."/>
            <person name="Riley R."/>
            <person name="Ohm R."/>
            <person name="Sun H."/>
            <person name="Tunlid A."/>
            <person name="Henrissat B."/>
            <person name="Grigoriev I.V."/>
            <person name="Hibbett D.S."/>
            <person name="Martin F."/>
        </authorList>
    </citation>
    <scope>NUCLEOTIDE SEQUENCE [LARGE SCALE GENOMIC DNA]</scope>
    <source>
        <strain evidence="4">Marx 270</strain>
    </source>
</reference>
<evidence type="ECO:0008006" key="5">
    <source>
        <dbReference type="Google" id="ProtNLM"/>
    </source>
</evidence>
<sequence>MKFLVAAIWILDTLHLSCSERLVFAGEWMANGRSITNYGVTASLEYMVWSFPASLLVNVFVVCIVQCFFAYTIYCLCRPQVKWLVTAPIILLVVVHFGFALETAILMFLNLKFDTLTQIRFYAVLPALAIVALVEALITVSLCVLFYDSGSRSAFPR</sequence>
<organism evidence="3 4">
    <name type="scientific">Pisolithus tinctorius Marx 270</name>
    <dbReference type="NCBI Taxonomy" id="870435"/>
    <lineage>
        <taxon>Eukaryota</taxon>
        <taxon>Fungi</taxon>
        <taxon>Dikarya</taxon>
        <taxon>Basidiomycota</taxon>
        <taxon>Agaricomycotina</taxon>
        <taxon>Agaricomycetes</taxon>
        <taxon>Agaricomycetidae</taxon>
        <taxon>Boletales</taxon>
        <taxon>Sclerodermatineae</taxon>
        <taxon>Pisolithaceae</taxon>
        <taxon>Pisolithus</taxon>
    </lineage>
</organism>
<dbReference type="Proteomes" id="UP000054217">
    <property type="component" value="Unassembled WGS sequence"/>
</dbReference>
<feature type="transmembrane region" description="Helical" evidence="1">
    <location>
        <begin position="55"/>
        <end position="77"/>
    </location>
</feature>
<protein>
    <recommendedName>
        <fullName evidence="5">EXPERA domain-containing protein</fullName>
    </recommendedName>
</protein>
<keyword evidence="1" id="KW-1133">Transmembrane helix</keyword>
<feature type="chain" id="PRO_5002166402" description="EXPERA domain-containing protein" evidence="2">
    <location>
        <begin position="20"/>
        <end position="157"/>
    </location>
</feature>
<keyword evidence="1" id="KW-0812">Transmembrane</keyword>
<keyword evidence="4" id="KW-1185">Reference proteome</keyword>
<evidence type="ECO:0000256" key="1">
    <source>
        <dbReference type="SAM" id="Phobius"/>
    </source>
</evidence>
<name>A0A0C3KJG3_PISTI</name>
<evidence type="ECO:0000313" key="4">
    <source>
        <dbReference type="Proteomes" id="UP000054217"/>
    </source>
</evidence>
<feature type="transmembrane region" description="Helical" evidence="1">
    <location>
        <begin position="121"/>
        <end position="147"/>
    </location>
</feature>
<evidence type="ECO:0000256" key="2">
    <source>
        <dbReference type="SAM" id="SignalP"/>
    </source>
</evidence>
<dbReference type="AlphaFoldDB" id="A0A0C3KJG3"/>
<proteinExistence type="predicted"/>
<feature type="signal peptide" evidence="2">
    <location>
        <begin position="1"/>
        <end position="19"/>
    </location>
</feature>
<evidence type="ECO:0000313" key="3">
    <source>
        <dbReference type="EMBL" id="KIO09712.1"/>
    </source>
</evidence>
<dbReference type="HOGENOM" id="CLU_1678643_0_0_1"/>
<dbReference type="STRING" id="870435.A0A0C3KJG3"/>